<feature type="non-terminal residue" evidence="1">
    <location>
        <position position="1"/>
    </location>
</feature>
<dbReference type="AlphaFoldDB" id="A0A381XAJ9"/>
<evidence type="ECO:0000313" key="1">
    <source>
        <dbReference type="EMBL" id="SVA61786.1"/>
    </source>
</evidence>
<proteinExistence type="predicted"/>
<accession>A0A381XAJ9</accession>
<reference evidence="1" key="1">
    <citation type="submission" date="2018-05" db="EMBL/GenBank/DDBJ databases">
        <authorList>
            <person name="Lanie J.A."/>
            <person name="Ng W.-L."/>
            <person name="Kazmierczak K.M."/>
            <person name="Andrzejewski T.M."/>
            <person name="Davidsen T.M."/>
            <person name="Wayne K.J."/>
            <person name="Tettelin H."/>
            <person name="Glass J.I."/>
            <person name="Rusch D."/>
            <person name="Podicherti R."/>
            <person name="Tsui H.-C.T."/>
            <person name="Winkler M.E."/>
        </authorList>
    </citation>
    <scope>NUCLEOTIDE SEQUENCE</scope>
</reference>
<name>A0A381XAJ9_9ZZZZ</name>
<sequence length="140" mass="15230">VERLRLAGRSALQIQESEIHLVETSEGTWGLTEELDPWSAAGLALEAATFVASTPVGHALAEILNISTVNDQHAVELLHDSQGWASKQVAQVIGQIATENPRRIANLLASLSAEVETLSDTHAVLRARYQADIELMQRNQ</sequence>
<protein>
    <submittedName>
        <fullName evidence="1">Uncharacterized protein</fullName>
    </submittedName>
</protein>
<gene>
    <name evidence="1" type="ORF">METZ01_LOCUS114640</name>
</gene>
<dbReference type="EMBL" id="UINC01014495">
    <property type="protein sequence ID" value="SVA61786.1"/>
    <property type="molecule type" value="Genomic_DNA"/>
</dbReference>
<organism evidence="1">
    <name type="scientific">marine metagenome</name>
    <dbReference type="NCBI Taxonomy" id="408172"/>
    <lineage>
        <taxon>unclassified sequences</taxon>
        <taxon>metagenomes</taxon>
        <taxon>ecological metagenomes</taxon>
    </lineage>
</organism>